<dbReference type="SUPFAM" id="SSF51735">
    <property type="entry name" value="NAD(P)-binding Rossmann-fold domains"/>
    <property type="match status" value="1"/>
</dbReference>
<dbReference type="InterPro" id="IPR020843">
    <property type="entry name" value="ER"/>
</dbReference>
<dbReference type="InterPro" id="IPR045010">
    <property type="entry name" value="MDR_fam"/>
</dbReference>
<keyword evidence="4" id="KW-1185">Reference proteome</keyword>
<evidence type="ECO:0000259" key="2">
    <source>
        <dbReference type="SMART" id="SM00829"/>
    </source>
</evidence>
<organism evidence="3 4">
    <name type="scientific">Hevea brasiliensis</name>
    <name type="common">Para rubber tree</name>
    <name type="synonym">Siphonia brasiliensis</name>
    <dbReference type="NCBI Taxonomy" id="3981"/>
    <lineage>
        <taxon>Eukaryota</taxon>
        <taxon>Viridiplantae</taxon>
        <taxon>Streptophyta</taxon>
        <taxon>Embryophyta</taxon>
        <taxon>Tracheophyta</taxon>
        <taxon>Spermatophyta</taxon>
        <taxon>Magnoliopsida</taxon>
        <taxon>eudicotyledons</taxon>
        <taxon>Gunneridae</taxon>
        <taxon>Pentapetalae</taxon>
        <taxon>rosids</taxon>
        <taxon>fabids</taxon>
        <taxon>Malpighiales</taxon>
        <taxon>Euphorbiaceae</taxon>
        <taxon>Crotonoideae</taxon>
        <taxon>Micrandreae</taxon>
        <taxon>Hevea</taxon>
    </lineage>
</organism>
<reference evidence="3 4" key="1">
    <citation type="journal article" date="2020" name="Mol. Plant">
        <title>The Chromosome-Based Rubber Tree Genome Provides New Insights into Spurge Genome Evolution and Rubber Biosynthesis.</title>
        <authorList>
            <person name="Liu J."/>
            <person name="Shi C."/>
            <person name="Shi C.C."/>
            <person name="Li W."/>
            <person name="Zhang Q.J."/>
            <person name="Zhang Y."/>
            <person name="Li K."/>
            <person name="Lu H.F."/>
            <person name="Shi C."/>
            <person name="Zhu S.T."/>
            <person name="Xiao Z.Y."/>
            <person name="Nan H."/>
            <person name="Yue Y."/>
            <person name="Zhu X.G."/>
            <person name="Wu Y."/>
            <person name="Hong X.N."/>
            <person name="Fan G.Y."/>
            <person name="Tong Y."/>
            <person name="Zhang D."/>
            <person name="Mao C.L."/>
            <person name="Liu Y.L."/>
            <person name="Hao S.J."/>
            <person name="Liu W.Q."/>
            <person name="Lv M.Q."/>
            <person name="Zhang H.B."/>
            <person name="Liu Y."/>
            <person name="Hu-Tang G.R."/>
            <person name="Wang J.P."/>
            <person name="Wang J.H."/>
            <person name="Sun Y.H."/>
            <person name="Ni S.B."/>
            <person name="Chen W.B."/>
            <person name="Zhang X.C."/>
            <person name="Jiao Y.N."/>
            <person name="Eichler E.E."/>
            <person name="Li G.H."/>
            <person name="Liu X."/>
            <person name="Gao L.Z."/>
        </authorList>
    </citation>
    <scope>NUCLEOTIDE SEQUENCE [LARGE SCALE GENOMIC DNA]</scope>
    <source>
        <strain evidence="4">cv. GT1</strain>
        <tissue evidence="3">Leaf</tissue>
    </source>
</reference>
<dbReference type="PANTHER" id="PTHR43205">
    <property type="entry name" value="PROSTAGLANDIN REDUCTASE"/>
    <property type="match status" value="1"/>
</dbReference>
<comment type="caution">
    <text evidence="3">The sequence shown here is derived from an EMBL/GenBank/DDBJ whole genome shotgun (WGS) entry which is preliminary data.</text>
</comment>
<evidence type="ECO:0000313" key="4">
    <source>
        <dbReference type="Proteomes" id="UP000467840"/>
    </source>
</evidence>
<dbReference type="Gene3D" id="3.40.50.720">
    <property type="entry name" value="NAD(P)-binding Rossmann-like Domain"/>
    <property type="match status" value="1"/>
</dbReference>
<accession>A0A6A6KT86</accession>
<dbReference type="InterPro" id="IPR013149">
    <property type="entry name" value="ADH-like_C"/>
</dbReference>
<dbReference type="PANTHER" id="PTHR43205:SF80">
    <property type="entry name" value="2-ALKENAL REDUCTASE (NADP(+)-DEPENDENT)-LIKE"/>
    <property type="match status" value="1"/>
</dbReference>
<evidence type="ECO:0000313" key="3">
    <source>
        <dbReference type="EMBL" id="KAF2292220.1"/>
    </source>
</evidence>
<proteinExistence type="predicted"/>
<dbReference type="SUPFAM" id="SSF50129">
    <property type="entry name" value="GroES-like"/>
    <property type="match status" value="1"/>
</dbReference>
<dbReference type="Gene3D" id="3.90.180.10">
    <property type="entry name" value="Medium-chain alcohol dehydrogenases, catalytic domain"/>
    <property type="match status" value="1"/>
</dbReference>
<dbReference type="Pfam" id="PF00107">
    <property type="entry name" value="ADH_zinc_N"/>
    <property type="match status" value="1"/>
</dbReference>
<sequence>MAGDGTEKATVIEGKEWYMAAYAPQGVPSSDHLKLRTVTISLADDSIPDGHVAVELLWISVDPYLRSRMTGHQDGLYMPQFKIDEVLVAFGVGRVIKSKDSRYSEGDIVLNPYFPIAEYCVMPSDSLIRKIDVTAGIAIPDYLNALGAPGFAAWVGIVVLGEAKPGLNVFVSAAAGGVGMFAGQLAKLRGCRVIGSTGSDDKVKLLKEEFGYDDAFNYKRETDYDAALSKYFPNGIDVYLDNVGGKMLEAVLNHINIGGRIPLCGMISEYNKSWKERDGVRNLLNLVGKNVRMEGFLVGSYLNRFQDFLKEMEDCLLQGKIISKTKTYNGIDSFLESLGSLFQALMMEKLSFKSKSE</sequence>
<name>A0A6A6KT86_HEVBR</name>
<dbReference type="Proteomes" id="UP000467840">
    <property type="component" value="Chromosome 13"/>
</dbReference>
<dbReference type="EMBL" id="JAAGAX010000014">
    <property type="protein sequence ID" value="KAF2292220.1"/>
    <property type="molecule type" value="Genomic_DNA"/>
</dbReference>
<dbReference type="FunFam" id="3.40.50.720:FF:000121">
    <property type="entry name" value="Prostaglandin reductase 2"/>
    <property type="match status" value="1"/>
</dbReference>
<gene>
    <name evidence="3" type="ORF">GH714_017159</name>
</gene>
<feature type="domain" description="Enoyl reductase (ER)" evidence="2">
    <location>
        <begin position="29"/>
        <end position="352"/>
    </location>
</feature>
<dbReference type="InterPro" id="IPR011032">
    <property type="entry name" value="GroES-like_sf"/>
</dbReference>
<protein>
    <recommendedName>
        <fullName evidence="2">Enoyl reductase (ER) domain-containing protein</fullName>
    </recommendedName>
</protein>
<evidence type="ECO:0000256" key="1">
    <source>
        <dbReference type="ARBA" id="ARBA00023002"/>
    </source>
</evidence>
<keyword evidence="1" id="KW-0560">Oxidoreductase</keyword>
<dbReference type="GO" id="GO:0032440">
    <property type="term" value="F:2-alkenal reductase [NAD(P)H] activity"/>
    <property type="evidence" value="ECO:0007669"/>
    <property type="project" value="TreeGrafter"/>
</dbReference>
<dbReference type="AlphaFoldDB" id="A0A6A6KT86"/>
<dbReference type="SMART" id="SM00829">
    <property type="entry name" value="PKS_ER"/>
    <property type="match status" value="1"/>
</dbReference>
<dbReference type="InterPro" id="IPR036291">
    <property type="entry name" value="NAD(P)-bd_dom_sf"/>
</dbReference>
<dbReference type="InterPro" id="IPR041694">
    <property type="entry name" value="ADH_N_2"/>
</dbReference>
<dbReference type="Pfam" id="PF16884">
    <property type="entry name" value="ADH_N_2"/>
    <property type="match status" value="1"/>
</dbReference>